<dbReference type="InterPro" id="IPR011008">
    <property type="entry name" value="Dimeric_a/b-barrel"/>
</dbReference>
<reference evidence="1 2" key="1">
    <citation type="submission" date="2017-11" db="EMBL/GenBank/DDBJ databases">
        <authorList>
            <person name="Seth-Smith MB H."/>
        </authorList>
    </citation>
    <scope>NUCLEOTIDE SEQUENCE [LARGE SCALE GENOMIC DNA]</scope>
    <source>
        <strain evidence="1">E</strain>
    </source>
</reference>
<sequence>MITEIVFFKLQADVDVPTLQERYESTAAKWAQNPDLLHKWYFYDAQTHEGGGVYVWRTREAAERWHGDEYKAMVERVYGHPPTIRMLDTLAHVDAVRGRYRMVDRTN</sequence>
<dbReference type="EMBL" id="LR025743">
    <property type="protein sequence ID" value="VBB14466.1"/>
    <property type="molecule type" value="Genomic_DNA"/>
</dbReference>
<keyword evidence="2" id="KW-1185">Reference proteome</keyword>
<gene>
    <name evidence="1" type="ORF">BSTAB16_4656</name>
</gene>
<dbReference type="GeneID" id="71057088"/>
<proteinExistence type="predicted"/>
<evidence type="ECO:0000313" key="2">
    <source>
        <dbReference type="Proteomes" id="UP000268684"/>
    </source>
</evidence>
<dbReference type="Gene3D" id="3.30.70.100">
    <property type="match status" value="1"/>
</dbReference>
<name>A0AAJ5NED3_9BURK</name>
<dbReference type="AlphaFoldDB" id="A0AAJ5NED3"/>
<dbReference type="InterPro" id="IPR014910">
    <property type="entry name" value="YdhR"/>
</dbReference>
<protein>
    <recommendedName>
        <fullName evidence="3">Monooxygenase</fullName>
    </recommendedName>
</protein>
<dbReference type="RefSeq" id="WP_122169982.1">
    <property type="nucleotide sequence ID" value="NZ_LR025743.1"/>
</dbReference>
<dbReference type="Pfam" id="PF08803">
    <property type="entry name" value="ydhR"/>
    <property type="match status" value="1"/>
</dbReference>
<dbReference type="Proteomes" id="UP000268684">
    <property type="component" value="Chromosome II"/>
</dbReference>
<evidence type="ECO:0008006" key="3">
    <source>
        <dbReference type="Google" id="ProtNLM"/>
    </source>
</evidence>
<accession>A0AAJ5NED3</accession>
<dbReference type="SUPFAM" id="SSF54909">
    <property type="entry name" value="Dimeric alpha+beta barrel"/>
    <property type="match status" value="1"/>
</dbReference>
<evidence type="ECO:0000313" key="1">
    <source>
        <dbReference type="EMBL" id="VBB14466.1"/>
    </source>
</evidence>
<organism evidence="1 2">
    <name type="scientific">Burkholderia stabilis</name>
    <dbReference type="NCBI Taxonomy" id="95485"/>
    <lineage>
        <taxon>Bacteria</taxon>
        <taxon>Pseudomonadati</taxon>
        <taxon>Pseudomonadota</taxon>
        <taxon>Betaproteobacteria</taxon>
        <taxon>Burkholderiales</taxon>
        <taxon>Burkholderiaceae</taxon>
        <taxon>Burkholderia</taxon>
        <taxon>Burkholderia cepacia complex</taxon>
    </lineage>
</organism>